<comment type="caution">
    <text evidence="4">The sequence shown here is derived from an EMBL/GenBank/DDBJ whole genome shotgun (WGS) entry which is preliminary data.</text>
</comment>
<keyword evidence="5" id="KW-1185">Reference proteome</keyword>
<dbReference type="Proteomes" id="UP001500457">
    <property type="component" value="Unassembled WGS sequence"/>
</dbReference>
<protein>
    <recommendedName>
        <fullName evidence="3">tRNA-binding domain-containing protein</fullName>
    </recommendedName>
</protein>
<organism evidence="4 5">
    <name type="scientific">Actinomycetospora straminea</name>
    <dbReference type="NCBI Taxonomy" id="663607"/>
    <lineage>
        <taxon>Bacteria</taxon>
        <taxon>Bacillati</taxon>
        <taxon>Actinomycetota</taxon>
        <taxon>Actinomycetes</taxon>
        <taxon>Pseudonocardiales</taxon>
        <taxon>Pseudonocardiaceae</taxon>
        <taxon>Actinomycetospora</taxon>
    </lineage>
</organism>
<sequence length="125" mass="13741">MRVRRYRNTPSEGMLCSLVELGWADSGADEVAILRRGVIGEVLPYEGDLAFWLSDESYRRHIDFFLAGAEKSVDTVELSPAVDVSPATAPMPELHMVFTGIDVNRPQLADAGGVHRWGAEQPVVT</sequence>
<accession>A0ABP9EQT0</accession>
<keyword evidence="2" id="KW-0820">tRNA-binding</keyword>
<keyword evidence="1 2" id="KW-0694">RNA-binding</keyword>
<dbReference type="PROSITE" id="PS50886">
    <property type="entry name" value="TRBD"/>
    <property type="match status" value="1"/>
</dbReference>
<proteinExistence type="predicted"/>
<evidence type="ECO:0000313" key="4">
    <source>
        <dbReference type="EMBL" id="GAA4885168.1"/>
    </source>
</evidence>
<name>A0ABP9EQT0_9PSEU</name>
<reference evidence="5" key="1">
    <citation type="journal article" date="2019" name="Int. J. Syst. Evol. Microbiol.">
        <title>The Global Catalogue of Microorganisms (GCM) 10K type strain sequencing project: providing services to taxonomists for standard genome sequencing and annotation.</title>
        <authorList>
            <consortium name="The Broad Institute Genomics Platform"/>
            <consortium name="The Broad Institute Genome Sequencing Center for Infectious Disease"/>
            <person name="Wu L."/>
            <person name="Ma J."/>
        </authorList>
    </citation>
    <scope>NUCLEOTIDE SEQUENCE [LARGE SCALE GENOMIC DNA]</scope>
    <source>
        <strain evidence="5">JCM 17983</strain>
    </source>
</reference>
<evidence type="ECO:0000256" key="2">
    <source>
        <dbReference type="PROSITE-ProRule" id="PRU00209"/>
    </source>
</evidence>
<dbReference type="EMBL" id="BAABHQ010000012">
    <property type="protein sequence ID" value="GAA4885168.1"/>
    <property type="molecule type" value="Genomic_DNA"/>
</dbReference>
<evidence type="ECO:0000259" key="3">
    <source>
        <dbReference type="PROSITE" id="PS50886"/>
    </source>
</evidence>
<evidence type="ECO:0000256" key="1">
    <source>
        <dbReference type="ARBA" id="ARBA00022884"/>
    </source>
</evidence>
<feature type="domain" description="TRNA-binding" evidence="3">
    <location>
        <begin position="1"/>
        <end position="44"/>
    </location>
</feature>
<dbReference type="InterPro" id="IPR002547">
    <property type="entry name" value="tRNA-bd_dom"/>
</dbReference>
<evidence type="ECO:0000313" key="5">
    <source>
        <dbReference type="Proteomes" id="UP001500457"/>
    </source>
</evidence>
<gene>
    <name evidence="4" type="ORF">GCM10023203_41850</name>
</gene>